<dbReference type="EMBL" id="CP011454">
    <property type="protein sequence ID" value="AMW05494.1"/>
    <property type="molecule type" value="Genomic_DNA"/>
</dbReference>
<accession>A0A143BM25</accession>
<reference evidence="2 3" key="2">
    <citation type="journal article" date="2016" name="Environ. Microbiol. Rep.">
        <title>Metagenomic evidence for the presence of phototrophic Gemmatimonadetes bacteria in diverse environments.</title>
        <authorList>
            <person name="Zeng Y."/>
            <person name="Baumbach J."/>
            <person name="Barbosa E.G."/>
            <person name="Azevedo V."/>
            <person name="Zhang C."/>
            <person name="Koblizek M."/>
        </authorList>
    </citation>
    <scope>NUCLEOTIDE SEQUENCE [LARGE SCALE GENOMIC DNA]</scope>
    <source>
        <strain evidence="2 3">AP64</strain>
    </source>
</reference>
<proteinExistence type="predicted"/>
<reference evidence="2 3" key="1">
    <citation type="journal article" date="2014" name="Proc. Natl. Acad. Sci. U.S.A.">
        <title>Functional type 2 photosynthetic reaction centers found in the rare bacterial phylum Gemmatimonadetes.</title>
        <authorList>
            <person name="Zeng Y."/>
            <person name="Feng F."/>
            <person name="Medova H."/>
            <person name="Dean J."/>
            <person name="Koblizek M."/>
        </authorList>
    </citation>
    <scope>NUCLEOTIDE SEQUENCE [LARGE SCALE GENOMIC DNA]</scope>
    <source>
        <strain evidence="2 3">AP64</strain>
    </source>
</reference>
<gene>
    <name evidence="2" type="ORF">GEMMAAP_13130</name>
</gene>
<evidence type="ECO:0000256" key="1">
    <source>
        <dbReference type="SAM" id="MobiDB-lite"/>
    </source>
</evidence>
<dbReference type="Proteomes" id="UP000076404">
    <property type="component" value="Chromosome"/>
</dbReference>
<feature type="compositionally biased region" description="Polar residues" evidence="1">
    <location>
        <begin position="97"/>
        <end position="106"/>
    </location>
</feature>
<dbReference type="KEGG" id="gph:GEMMAAP_13130"/>
<sequence>MTSAVKTMSPGTTVRTLATKMPTIDHAPRIRATSTTAAAYHSVERDRSSGRVAARRPTANCMAASRNAVVTAMNWAMYGGFAGNSAPNTVARSSTMNSMTIPTASHPSMAVRNRSA</sequence>
<name>A0A143BM25_9BACT</name>
<evidence type="ECO:0000313" key="2">
    <source>
        <dbReference type="EMBL" id="AMW05494.1"/>
    </source>
</evidence>
<evidence type="ECO:0000313" key="3">
    <source>
        <dbReference type="Proteomes" id="UP000076404"/>
    </source>
</evidence>
<organism evidence="2 3">
    <name type="scientific">Gemmatimonas phototrophica</name>
    <dbReference type="NCBI Taxonomy" id="1379270"/>
    <lineage>
        <taxon>Bacteria</taxon>
        <taxon>Pseudomonadati</taxon>
        <taxon>Gemmatimonadota</taxon>
        <taxon>Gemmatimonadia</taxon>
        <taxon>Gemmatimonadales</taxon>
        <taxon>Gemmatimonadaceae</taxon>
        <taxon>Gemmatimonas</taxon>
    </lineage>
</organism>
<dbReference type="AlphaFoldDB" id="A0A143BM25"/>
<protein>
    <submittedName>
        <fullName evidence="2">Uncharacterized protein</fullName>
    </submittedName>
</protein>
<feature type="region of interest" description="Disordered" evidence="1">
    <location>
        <begin position="97"/>
        <end position="116"/>
    </location>
</feature>
<keyword evidence="3" id="KW-1185">Reference proteome</keyword>